<sequence length="208" mass="23857">MSNKNFNMEEDFLESASEASQSGETSSKRKAEETDFRRVLVNKGLGLHKGVLRQISDIAEKFYLSLYNDEASCQILTTQLIQYKNRDYLFDFRYDSSKWLYGTYHSRLSPEKIESIVQIYSFYISNLKNELQYYEKELSENELRDSTLALTTYATVENNVVLEKSEDILESVQFNNEKLEISSIADLSHINFGGQGNIAEASSTTQGI</sequence>
<evidence type="ECO:0000313" key="2">
    <source>
        <dbReference type="EMBL" id="CAG8733823.1"/>
    </source>
</evidence>
<comment type="caution">
    <text evidence="2">The sequence shown here is derived from an EMBL/GenBank/DDBJ whole genome shotgun (WGS) entry which is preliminary data.</text>
</comment>
<feature type="non-terminal residue" evidence="2">
    <location>
        <position position="208"/>
    </location>
</feature>
<evidence type="ECO:0000313" key="3">
    <source>
        <dbReference type="Proteomes" id="UP000789405"/>
    </source>
</evidence>
<accession>A0A9N9IEM7</accession>
<feature type="region of interest" description="Disordered" evidence="1">
    <location>
        <begin position="1"/>
        <end position="30"/>
    </location>
</feature>
<protein>
    <submittedName>
        <fullName evidence="2">4858_t:CDS:1</fullName>
    </submittedName>
</protein>
<proteinExistence type="predicted"/>
<dbReference type="Proteomes" id="UP000789405">
    <property type="component" value="Unassembled WGS sequence"/>
</dbReference>
<dbReference type="EMBL" id="CAJVPY010012391">
    <property type="protein sequence ID" value="CAG8733823.1"/>
    <property type="molecule type" value="Genomic_DNA"/>
</dbReference>
<organism evidence="2 3">
    <name type="scientific">Dentiscutata erythropus</name>
    <dbReference type="NCBI Taxonomy" id="1348616"/>
    <lineage>
        <taxon>Eukaryota</taxon>
        <taxon>Fungi</taxon>
        <taxon>Fungi incertae sedis</taxon>
        <taxon>Mucoromycota</taxon>
        <taxon>Glomeromycotina</taxon>
        <taxon>Glomeromycetes</taxon>
        <taxon>Diversisporales</taxon>
        <taxon>Gigasporaceae</taxon>
        <taxon>Dentiscutata</taxon>
    </lineage>
</organism>
<name>A0A9N9IEM7_9GLOM</name>
<keyword evidence="3" id="KW-1185">Reference proteome</keyword>
<reference evidence="2" key="1">
    <citation type="submission" date="2021-06" db="EMBL/GenBank/DDBJ databases">
        <authorList>
            <person name="Kallberg Y."/>
            <person name="Tangrot J."/>
            <person name="Rosling A."/>
        </authorList>
    </citation>
    <scope>NUCLEOTIDE SEQUENCE</scope>
    <source>
        <strain evidence="2">MA453B</strain>
    </source>
</reference>
<dbReference type="AlphaFoldDB" id="A0A9N9IEM7"/>
<dbReference type="OrthoDB" id="2420738at2759"/>
<gene>
    <name evidence="2" type="ORF">DERYTH_LOCUS15367</name>
</gene>
<evidence type="ECO:0000256" key="1">
    <source>
        <dbReference type="SAM" id="MobiDB-lite"/>
    </source>
</evidence>